<keyword evidence="2 12" id="KW-1003">Cell membrane</keyword>
<dbReference type="Proteomes" id="UP001140076">
    <property type="component" value="Unassembled WGS sequence"/>
</dbReference>
<dbReference type="EC" id="3.6.5.n1" evidence="11 12"/>
<dbReference type="Gene3D" id="3.30.70.2570">
    <property type="entry name" value="Elongation factor 4, C-terminal domain"/>
    <property type="match status" value="1"/>
</dbReference>
<name>A0A9X3SDM0_9ACTN</name>
<sequence>MPQPNRTDPALIRNFCIIAHIDHGKSTLADRMLQLTGVVEDRQMRAQYLDRMDIERERGITIKSQAVRLPYTALDDVTYVLNLIDTPGHVDFSYEVSRSLAACEGAILLVDAAQGIEAQTLANLYMALEHDLAIIPVLNKIDLPAAQPEKYAAELAGIIGCEPSDVLKVSAKTGHGVEELLNEIVRQVPPPQGDADSPARALIFDSVYDTYRGVVTYVRVVDGRLDTRERIQMMSTRATHEMLEVGVISPEPTKVEGLGVGEVGYIITGVKDVRQSKVGDTITSAGRTASDMLPGYQDPKPMVFSGLYPIEGTDYPVLRDALEKLQLNDAALVFEPETSAALGFGFRCGFLGLLHLEITRARLEREFDLDLISTAPNVVYRVVMEDNTEHRVTNPSEFPEGKIAEVHEPVVKGTLLAPADYVGQIMELCQARRGSLQGMDYLSEDRVEMRYTLPLAEIVFDFFDQLKSRTKGYASLDYEPSGEQAADLVKVDILLQGETVDAFSAIVHRDKAYSYGVEMTKKLRELIPRQQFEVPVQAAIGSRVIARENIRAIRKDVLSKCYGGDISRKRKLLEKQKEGKKRMKMVGRVEVPQEAFISALSTDDSSDKDAKKR</sequence>
<feature type="domain" description="Tr-type G" evidence="13">
    <location>
        <begin position="10"/>
        <end position="192"/>
    </location>
</feature>
<feature type="binding site" evidence="12">
    <location>
        <begin position="22"/>
        <end position="27"/>
    </location>
    <ligand>
        <name>GTP</name>
        <dbReference type="ChEBI" id="CHEBI:37565"/>
    </ligand>
</feature>
<dbReference type="InterPro" id="IPR000795">
    <property type="entry name" value="T_Tr_GTP-bd_dom"/>
</dbReference>
<dbReference type="SUPFAM" id="SSF54980">
    <property type="entry name" value="EF-G C-terminal domain-like"/>
    <property type="match status" value="2"/>
</dbReference>
<dbReference type="InterPro" id="IPR013842">
    <property type="entry name" value="LepA_CTD"/>
</dbReference>
<protein>
    <recommendedName>
        <fullName evidence="11 12">Elongation factor 4</fullName>
        <shortName evidence="12">EF-4</shortName>
        <ecNumber evidence="11 12">3.6.5.n1</ecNumber>
    </recommendedName>
    <alternativeName>
        <fullName evidence="12">Ribosomal back-translocase LepA</fullName>
    </alternativeName>
</protein>
<dbReference type="SMART" id="SM00838">
    <property type="entry name" value="EFG_C"/>
    <property type="match status" value="1"/>
</dbReference>
<dbReference type="GO" id="GO:0003746">
    <property type="term" value="F:translation elongation factor activity"/>
    <property type="evidence" value="ECO:0007669"/>
    <property type="project" value="UniProtKB-UniRule"/>
</dbReference>
<dbReference type="InterPro" id="IPR027417">
    <property type="entry name" value="P-loop_NTPase"/>
</dbReference>
<dbReference type="NCBIfam" id="TIGR00231">
    <property type="entry name" value="small_GTP"/>
    <property type="match status" value="1"/>
</dbReference>
<dbReference type="InterPro" id="IPR005225">
    <property type="entry name" value="Small_GTP-bd"/>
</dbReference>
<dbReference type="CDD" id="cd01890">
    <property type="entry name" value="LepA"/>
    <property type="match status" value="1"/>
</dbReference>
<dbReference type="PROSITE" id="PS00301">
    <property type="entry name" value="G_TR_1"/>
    <property type="match status" value="1"/>
</dbReference>
<reference evidence="14" key="1">
    <citation type="submission" date="2021-10" db="EMBL/GenBank/DDBJ databases">
        <title>Streptomonospora sp. nov., isolated from mangrove soil.</title>
        <authorList>
            <person name="Chen X."/>
            <person name="Ge X."/>
            <person name="Liu W."/>
        </authorList>
    </citation>
    <scope>NUCLEOTIDE SEQUENCE</scope>
    <source>
        <strain evidence="14">S1-112</strain>
    </source>
</reference>
<evidence type="ECO:0000256" key="1">
    <source>
        <dbReference type="ARBA" id="ARBA00005454"/>
    </source>
</evidence>
<keyword evidence="6 12" id="KW-0342">GTP-binding</keyword>
<dbReference type="Gene3D" id="2.40.30.10">
    <property type="entry name" value="Translation factors"/>
    <property type="match status" value="1"/>
</dbReference>
<dbReference type="HAMAP" id="MF_00071">
    <property type="entry name" value="LepA"/>
    <property type="match status" value="1"/>
</dbReference>
<dbReference type="CDD" id="cd16260">
    <property type="entry name" value="EF4_III"/>
    <property type="match status" value="1"/>
</dbReference>
<dbReference type="FunFam" id="3.40.50.300:FF:000078">
    <property type="entry name" value="Elongation factor 4"/>
    <property type="match status" value="1"/>
</dbReference>
<evidence type="ECO:0000256" key="10">
    <source>
        <dbReference type="ARBA" id="ARBA00061052"/>
    </source>
</evidence>
<dbReference type="InterPro" id="IPR000640">
    <property type="entry name" value="EFG_V-like"/>
</dbReference>
<dbReference type="GO" id="GO:0003924">
    <property type="term" value="F:GTPase activity"/>
    <property type="evidence" value="ECO:0007669"/>
    <property type="project" value="UniProtKB-UniRule"/>
</dbReference>
<evidence type="ECO:0000313" key="15">
    <source>
        <dbReference type="Proteomes" id="UP001140076"/>
    </source>
</evidence>
<dbReference type="GO" id="GO:0005525">
    <property type="term" value="F:GTP binding"/>
    <property type="evidence" value="ECO:0007669"/>
    <property type="project" value="UniProtKB-UniRule"/>
</dbReference>
<dbReference type="GO" id="GO:0043022">
    <property type="term" value="F:ribosome binding"/>
    <property type="evidence" value="ECO:0007669"/>
    <property type="project" value="UniProtKB-UniRule"/>
</dbReference>
<evidence type="ECO:0000256" key="3">
    <source>
        <dbReference type="ARBA" id="ARBA00022741"/>
    </source>
</evidence>
<dbReference type="Gene3D" id="3.30.70.240">
    <property type="match status" value="1"/>
</dbReference>
<accession>A0A9X3SDM0</accession>
<keyword evidence="5 12" id="KW-0648">Protein biosynthesis</keyword>
<evidence type="ECO:0000313" key="14">
    <source>
        <dbReference type="EMBL" id="MDA0563997.1"/>
    </source>
</evidence>
<gene>
    <name evidence="12 14" type="primary">lepA</name>
    <name evidence="14" type="ORF">LG943_06605</name>
</gene>
<evidence type="ECO:0000256" key="5">
    <source>
        <dbReference type="ARBA" id="ARBA00022917"/>
    </source>
</evidence>
<dbReference type="Gene3D" id="3.40.50.300">
    <property type="entry name" value="P-loop containing nucleotide triphosphate hydrolases"/>
    <property type="match status" value="1"/>
</dbReference>
<feature type="binding site" evidence="12">
    <location>
        <begin position="139"/>
        <end position="142"/>
    </location>
    <ligand>
        <name>GTP</name>
        <dbReference type="ChEBI" id="CHEBI:37565"/>
    </ligand>
</feature>
<dbReference type="FunFam" id="3.30.70.870:FF:000004">
    <property type="entry name" value="Translation factor GUF1, mitochondrial"/>
    <property type="match status" value="1"/>
</dbReference>
<dbReference type="CDD" id="cd03709">
    <property type="entry name" value="lepA_C"/>
    <property type="match status" value="1"/>
</dbReference>
<evidence type="ECO:0000256" key="12">
    <source>
        <dbReference type="HAMAP-Rule" id="MF_00071"/>
    </source>
</evidence>
<comment type="similarity">
    <text evidence="1 12">Belongs to the TRAFAC class translation factor GTPase superfamily. Classic translation factor GTPase family. LepA subfamily.</text>
</comment>
<comment type="caution">
    <text evidence="14">The sequence shown here is derived from an EMBL/GenBank/DDBJ whole genome shotgun (WGS) entry which is preliminary data.</text>
</comment>
<keyword evidence="3 12" id="KW-0547">Nucleotide-binding</keyword>
<evidence type="ECO:0000256" key="9">
    <source>
        <dbReference type="ARBA" id="ARBA00057626"/>
    </source>
</evidence>
<dbReference type="NCBIfam" id="TIGR01393">
    <property type="entry name" value="lepA"/>
    <property type="match status" value="1"/>
</dbReference>
<evidence type="ECO:0000256" key="4">
    <source>
        <dbReference type="ARBA" id="ARBA00022801"/>
    </source>
</evidence>
<dbReference type="InterPro" id="IPR006297">
    <property type="entry name" value="EF-4"/>
</dbReference>
<dbReference type="SUPFAM" id="SSF52540">
    <property type="entry name" value="P-loop containing nucleoside triphosphate hydrolases"/>
    <property type="match status" value="1"/>
</dbReference>
<dbReference type="FunFam" id="2.40.30.10:FF:000015">
    <property type="entry name" value="Translation factor GUF1, mitochondrial"/>
    <property type="match status" value="1"/>
</dbReference>
<keyword evidence="14" id="KW-0251">Elongation factor</keyword>
<dbReference type="PANTHER" id="PTHR43512:SF4">
    <property type="entry name" value="TRANSLATION FACTOR GUF1 HOMOLOG, CHLOROPLASTIC"/>
    <property type="match status" value="1"/>
</dbReference>
<dbReference type="GO" id="GO:0005886">
    <property type="term" value="C:plasma membrane"/>
    <property type="evidence" value="ECO:0007669"/>
    <property type="project" value="UniProtKB-SubCell"/>
</dbReference>
<dbReference type="PROSITE" id="PS51722">
    <property type="entry name" value="G_TR_2"/>
    <property type="match status" value="1"/>
</dbReference>
<dbReference type="Pfam" id="PF06421">
    <property type="entry name" value="LepA_C"/>
    <property type="match status" value="1"/>
</dbReference>
<keyword evidence="15" id="KW-1185">Reference proteome</keyword>
<proteinExistence type="inferred from homology"/>
<comment type="subcellular location">
    <subcellularLocation>
        <location evidence="12">Cell membrane</location>
        <topology evidence="12">Peripheral membrane protein</topology>
        <orientation evidence="12">Cytoplasmic side</orientation>
    </subcellularLocation>
</comment>
<dbReference type="FunFam" id="3.30.70.240:FF:000007">
    <property type="entry name" value="Translation factor GUF1, mitochondrial"/>
    <property type="match status" value="1"/>
</dbReference>
<dbReference type="InterPro" id="IPR038363">
    <property type="entry name" value="LepA_C_sf"/>
</dbReference>
<dbReference type="InterPro" id="IPR031157">
    <property type="entry name" value="G_TR_CS"/>
</dbReference>
<evidence type="ECO:0000256" key="2">
    <source>
        <dbReference type="ARBA" id="ARBA00022475"/>
    </source>
</evidence>
<dbReference type="Pfam" id="PF00679">
    <property type="entry name" value="EFG_C"/>
    <property type="match status" value="1"/>
</dbReference>
<dbReference type="RefSeq" id="WP_270071285.1">
    <property type="nucleotide sequence ID" value="NZ_JAJAQC010000008.1"/>
</dbReference>
<dbReference type="GO" id="GO:0045727">
    <property type="term" value="P:positive regulation of translation"/>
    <property type="evidence" value="ECO:0007669"/>
    <property type="project" value="UniProtKB-UniRule"/>
</dbReference>
<dbReference type="PANTHER" id="PTHR43512">
    <property type="entry name" value="TRANSLATION FACTOR GUF1-RELATED"/>
    <property type="match status" value="1"/>
</dbReference>
<dbReference type="CDD" id="cd03699">
    <property type="entry name" value="EF4_II"/>
    <property type="match status" value="1"/>
</dbReference>
<dbReference type="Gene3D" id="3.30.70.870">
    <property type="entry name" value="Elongation Factor G (Translational Gtpase), domain 3"/>
    <property type="match status" value="1"/>
</dbReference>
<dbReference type="InterPro" id="IPR035647">
    <property type="entry name" value="EFG_III/V"/>
</dbReference>
<dbReference type="EMBL" id="JAJAQC010000008">
    <property type="protein sequence ID" value="MDA0563997.1"/>
    <property type="molecule type" value="Genomic_DNA"/>
</dbReference>
<comment type="function">
    <text evidence="9 12">Required for accurate and efficient protein synthesis under certain stress conditions. May act as a fidelity factor of the translation reaction, by catalyzing a one-codon backward translocation of tRNAs on improperly translocated ribosomes. Back-translocation proceeds from a post-translocation (POST) complex to a pre-translocation (PRE) complex, thus giving elongation factor G a second chance to translocate the tRNAs correctly. Binds to ribosomes in a GTP-dependent manner.</text>
</comment>
<organism evidence="14 15">
    <name type="scientific">Streptomonospora mangrovi</name>
    <dbReference type="NCBI Taxonomy" id="2883123"/>
    <lineage>
        <taxon>Bacteria</taxon>
        <taxon>Bacillati</taxon>
        <taxon>Actinomycetota</taxon>
        <taxon>Actinomycetes</taxon>
        <taxon>Streptosporangiales</taxon>
        <taxon>Nocardiopsidaceae</taxon>
        <taxon>Streptomonospora</taxon>
    </lineage>
</organism>
<keyword evidence="4 12" id="KW-0378">Hydrolase</keyword>
<dbReference type="FunFam" id="3.30.70.2570:FF:000001">
    <property type="entry name" value="Translation factor GUF1, mitochondrial"/>
    <property type="match status" value="1"/>
</dbReference>
<evidence type="ECO:0000256" key="8">
    <source>
        <dbReference type="ARBA" id="ARBA00050293"/>
    </source>
</evidence>
<keyword evidence="7 12" id="KW-0472">Membrane</keyword>
<evidence type="ECO:0000256" key="6">
    <source>
        <dbReference type="ARBA" id="ARBA00023134"/>
    </source>
</evidence>
<evidence type="ECO:0000259" key="13">
    <source>
        <dbReference type="PROSITE" id="PS51722"/>
    </source>
</evidence>
<dbReference type="AlphaFoldDB" id="A0A9X3SDM0"/>
<evidence type="ECO:0000256" key="11">
    <source>
        <dbReference type="ARBA" id="ARBA00066744"/>
    </source>
</evidence>
<comment type="similarity">
    <text evidence="10">Belongs to the GTP-binding elongation factor family. LepA subfamily.</text>
</comment>
<dbReference type="Pfam" id="PF00009">
    <property type="entry name" value="GTP_EFTU"/>
    <property type="match status" value="1"/>
</dbReference>
<evidence type="ECO:0000256" key="7">
    <source>
        <dbReference type="ARBA" id="ARBA00023136"/>
    </source>
</evidence>
<comment type="catalytic activity">
    <reaction evidence="8 12">
        <text>GTP + H2O = GDP + phosphate + H(+)</text>
        <dbReference type="Rhea" id="RHEA:19669"/>
        <dbReference type="ChEBI" id="CHEBI:15377"/>
        <dbReference type="ChEBI" id="CHEBI:15378"/>
        <dbReference type="ChEBI" id="CHEBI:37565"/>
        <dbReference type="ChEBI" id="CHEBI:43474"/>
        <dbReference type="ChEBI" id="CHEBI:58189"/>
        <dbReference type="EC" id="3.6.5.n1"/>
    </reaction>
</comment>
<dbReference type="SUPFAM" id="SSF50447">
    <property type="entry name" value="Translation proteins"/>
    <property type="match status" value="1"/>
</dbReference>
<dbReference type="InterPro" id="IPR009000">
    <property type="entry name" value="Transl_B-barrel_sf"/>
</dbReference>
<dbReference type="InterPro" id="IPR035654">
    <property type="entry name" value="LepA_IV"/>
</dbReference>
<dbReference type="PRINTS" id="PR00315">
    <property type="entry name" value="ELONGATNFCT"/>
</dbReference>